<evidence type="ECO:0000313" key="4">
    <source>
        <dbReference type="Proteomes" id="UP000245942"/>
    </source>
</evidence>
<dbReference type="STRING" id="1684307.A0A316UBG9"/>
<feature type="compositionally biased region" description="Basic and acidic residues" evidence="2">
    <location>
        <begin position="778"/>
        <end position="792"/>
    </location>
</feature>
<dbReference type="PANTHER" id="PTHR47942">
    <property type="entry name" value="TETRATRICOPEPTIDE REPEAT (TPR)-LIKE SUPERFAMILY PROTEIN-RELATED"/>
    <property type="match status" value="1"/>
</dbReference>
<gene>
    <name evidence="3" type="ORF">BCV69DRAFT_297796</name>
</gene>
<feature type="compositionally biased region" description="Basic and acidic residues" evidence="2">
    <location>
        <begin position="800"/>
        <end position="812"/>
    </location>
</feature>
<reference evidence="3 4" key="1">
    <citation type="journal article" date="2018" name="Mol. Biol. Evol.">
        <title>Broad Genomic Sampling Reveals a Smut Pathogenic Ancestry of the Fungal Clade Ustilaginomycotina.</title>
        <authorList>
            <person name="Kijpornyongpan T."/>
            <person name="Mondo S.J."/>
            <person name="Barry K."/>
            <person name="Sandor L."/>
            <person name="Lee J."/>
            <person name="Lipzen A."/>
            <person name="Pangilinan J."/>
            <person name="LaButti K."/>
            <person name="Hainaut M."/>
            <person name="Henrissat B."/>
            <person name="Grigoriev I.V."/>
            <person name="Spatafora J.W."/>
            <person name="Aime M.C."/>
        </authorList>
    </citation>
    <scope>NUCLEOTIDE SEQUENCE [LARGE SCALE GENOMIC DNA]</scope>
    <source>
        <strain evidence="3 4">MCA 4718</strain>
    </source>
</reference>
<feature type="region of interest" description="Disordered" evidence="2">
    <location>
        <begin position="602"/>
        <end position="632"/>
    </location>
</feature>
<dbReference type="InterPro" id="IPR051222">
    <property type="entry name" value="PPR/CCM1_RNA-binding"/>
</dbReference>
<evidence type="ECO:0000256" key="2">
    <source>
        <dbReference type="SAM" id="MobiDB-lite"/>
    </source>
</evidence>
<dbReference type="Gene3D" id="1.25.40.10">
    <property type="entry name" value="Tetratricopeptide repeat domain"/>
    <property type="match status" value="2"/>
</dbReference>
<dbReference type="EMBL" id="KZ819323">
    <property type="protein sequence ID" value="PWN22509.1"/>
    <property type="molecule type" value="Genomic_DNA"/>
</dbReference>
<evidence type="ECO:0008006" key="5">
    <source>
        <dbReference type="Google" id="ProtNLM"/>
    </source>
</evidence>
<evidence type="ECO:0000256" key="1">
    <source>
        <dbReference type="ARBA" id="ARBA00022737"/>
    </source>
</evidence>
<feature type="compositionally biased region" description="Gly residues" evidence="2">
    <location>
        <begin position="818"/>
        <end position="828"/>
    </location>
</feature>
<feature type="compositionally biased region" description="Basic and acidic residues" evidence="2">
    <location>
        <begin position="829"/>
        <end position="853"/>
    </location>
</feature>
<name>A0A316UBG9_9BASI</name>
<dbReference type="RefSeq" id="XP_025349669.1">
    <property type="nucleotide sequence ID" value="XM_025494156.1"/>
</dbReference>
<feature type="region of interest" description="Disordered" evidence="2">
    <location>
        <begin position="778"/>
        <end position="853"/>
    </location>
</feature>
<protein>
    <recommendedName>
        <fullName evidence="5">Pentacotripeptide-repeat region of PRORP domain-containing protein</fullName>
    </recommendedName>
</protein>
<proteinExistence type="predicted"/>
<feature type="region of interest" description="Disordered" evidence="2">
    <location>
        <begin position="48"/>
        <end position="123"/>
    </location>
</feature>
<dbReference type="PANTHER" id="PTHR47942:SF63">
    <property type="entry name" value="PENTATRICOPEPTIDE REPEAT-CONTAINING PROTEIN"/>
    <property type="match status" value="1"/>
</dbReference>
<dbReference type="OrthoDB" id="185373at2759"/>
<accession>A0A316UBG9</accession>
<keyword evidence="1" id="KW-0677">Repeat</keyword>
<evidence type="ECO:0000313" key="3">
    <source>
        <dbReference type="EMBL" id="PWN22509.1"/>
    </source>
</evidence>
<dbReference type="AlphaFoldDB" id="A0A316UBG9"/>
<dbReference type="InterPro" id="IPR011990">
    <property type="entry name" value="TPR-like_helical_dom_sf"/>
</dbReference>
<feature type="compositionally biased region" description="Basic and acidic residues" evidence="2">
    <location>
        <begin position="611"/>
        <end position="627"/>
    </location>
</feature>
<dbReference type="Proteomes" id="UP000245942">
    <property type="component" value="Unassembled WGS sequence"/>
</dbReference>
<organism evidence="3 4">
    <name type="scientific">Pseudomicrostroma glucosiphilum</name>
    <dbReference type="NCBI Taxonomy" id="1684307"/>
    <lineage>
        <taxon>Eukaryota</taxon>
        <taxon>Fungi</taxon>
        <taxon>Dikarya</taxon>
        <taxon>Basidiomycota</taxon>
        <taxon>Ustilaginomycotina</taxon>
        <taxon>Exobasidiomycetes</taxon>
        <taxon>Microstromatales</taxon>
        <taxon>Microstromatales incertae sedis</taxon>
        <taxon>Pseudomicrostroma</taxon>
    </lineage>
</organism>
<dbReference type="InterPro" id="IPR002885">
    <property type="entry name" value="PPR_rpt"/>
</dbReference>
<feature type="compositionally biased region" description="Low complexity" evidence="2">
    <location>
        <begin position="97"/>
        <end position="110"/>
    </location>
</feature>
<dbReference type="Pfam" id="PF01535">
    <property type="entry name" value="PPR"/>
    <property type="match status" value="1"/>
</dbReference>
<keyword evidence="4" id="KW-1185">Reference proteome</keyword>
<dbReference type="GeneID" id="37015890"/>
<feature type="compositionally biased region" description="Basic and acidic residues" evidence="2">
    <location>
        <begin position="82"/>
        <end position="96"/>
    </location>
</feature>
<sequence>MFRVPATWARQSLSILSSLSEASTSAITLGHLRLRDARRLALLAGSLPPRSVHGQAHSLDSPRRNSTNSERRQRARSSRQASGERQDKFKSRDARSHSPAPTTQPTSSSSIYPHSRASLRPHPNARAPLFASRVFVESDPRVRTLGERSDSEDKDLILLEQHLRRLVTHKTVGDVESVVEACNFLAQYWAKKQMKPTYQPYYALLEALSYRGLLDECYQVLDDMEASGFKVDIGSLNWTLKAAVVGSREEDMLKICRRINDYTDSSSATGIETESASFETPIEESVAMPAPYATRNFSSFTYTCLFQYCSDNDRAEQAMIWFSALVNSRSTSVQAFLDLLRPSGAQYLIETLLSVQEYRLAVELAEWIHMDSSGRLISPKIWTEIASACAVGNYYPGLKHGFLRGVKEGGVVADEGFLIAALRAACRAPDSDLCHELLQDFLVYSTQWVNMRIPDTTPPPVLQHPHLLPLVEALAREGKFVEAYRLMGALFYWGIPLDPHASSVLEIEASLTKAHLIKAVAAWEQVINEGKNSVEGEPEPIATLDGRASILRRVTDGKIPALAGRVEINTMNSLIIAAARLGEDEIALKVWEDRRLARMRPSLSRALSPAQEKERQRQPPEEDRISAGKEAPPRAPVEMILPTIETFNGLLDACLRSKIPSVSLAHSIFNELRTKHDWHLKPNALTYEHLIKILLINPSSSPNARLDAEALRRAFERLEECKSAGLTPTSKTYEAMIRTCLRGSDEREDPRWWRLLDEMTREAKHELPAGLEGHIAHKDRSRRFATDGREGLKVPPALRRRIEAKAEEERNARRGRGGRGGGGGGGGGERYEERGQQWGRERNDEGYGRGRRY</sequence>